<evidence type="ECO:0000256" key="2">
    <source>
        <dbReference type="ARBA" id="ARBA00006024"/>
    </source>
</evidence>
<dbReference type="OrthoDB" id="9760364at2"/>
<keyword evidence="9" id="KW-0479">Metal-binding</keyword>
<evidence type="ECO:0000313" key="11">
    <source>
        <dbReference type="EMBL" id="ERF60791.1"/>
    </source>
</evidence>
<dbReference type="eggNOG" id="COG2217">
    <property type="taxonomic scope" value="Bacteria"/>
</dbReference>
<feature type="transmembrane region" description="Helical" evidence="9">
    <location>
        <begin position="316"/>
        <end position="335"/>
    </location>
</feature>
<dbReference type="GO" id="GO:0016887">
    <property type="term" value="F:ATP hydrolysis activity"/>
    <property type="evidence" value="ECO:0007669"/>
    <property type="project" value="InterPro"/>
</dbReference>
<protein>
    <recommendedName>
        <fullName evidence="7">P-type Zn(2+) transporter</fullName>
        <ecNumber evidence="7">7.2.2.12</ecNumber>
    </recommendedName>
</protein>
<dbReference type="InterPro" id="IPR018303">
    <property type="entry name" value="ATPase_P-typ_P_site"/>
</dbReference>
<dbReference type="PRINTS" id="PR00119">
    <property type="entry name" value="CATATPASE"/>
</dbReference>
<name>U1FMV2_TRESO</name>
<dbReference type="Pfam" id="PF00122">
    <property type="entry name" value="E1-E2_ATPase"/>
    <property type="match status" value="1"/>
</dbReference>
<dbReference type="Gene3D" id="3.40.50.1000">
    <property type="entry name" value="HAD superfamily/HAD-like"/>
    <property type="match status" value="1"/>
</dbReference>
<keyword evidence="6 9" id="KW-0472">Membrane</keyword>
<dbReference type="InterPro" id="IPR027256">
    <property type="entry name" value="P-typ_ATPase_IB"/>
</dbReference>
<dbReference type="PANTHER" id="PTHR48085">
    <property type="entry name" value="CADMIUM/ZINC-TRANSPORTING ATPASE HMA2-RELATED"/>
    <property type="match status" value="1"/>
</dbReference>
<dbReference type="EC" id="7.2.2.12" evidence="7"/>
<dbReference type="InterPro" id="IPR036412">
    <property type="entry name" value="HAD-like_sf"/>
</dbReference>
<sequence length="698" mass="75674">MNFYVKHSLPGRIRIRYNISEVNMRQAVLARNLLSVQDGMHQVSVNHITGSFLIYYDRTKQSEQSIKALFRALSDKYLNDGDMLASVALPPKQTSLFEALISMAVWHYAKRLLPPPLRLLFQTASIARRVLKGGKRIFSGRLFCADVLDATAITAAAATGDMSTASNINFLLDIGETIEEYTKKKSYEDLASTLFSENDQVQLVEGETERKVPLYTLKKGDIVAVRTGSLIPADGEVVKGEALVNQASITGEPLAVEKRKGHSVFAGTIVQEGELFVLVRATGSQTKVQNILAMIDSSQQLKVSSQVRSEHLADQLVKYNFLLSLLTFIFTGNMAKMLSTLMVDYSCAMKLAAPLAVLSAMKEAAEHGILVKGGKFLEDASRADTVVFDKTGTLTAAEPKLSRIIVFGKESEDEMLATAACLEEHFSHPVAHAIVQAAVDKGLKHPERHAKVEYIVAHGIVTTLNGKRLSIGSRHFIFDDEKILPPENLDSIVKDALDRGESLLYLAEEKQLLAAFAITDPVRTDAKEIVRRLHGTGIVNCTMITGDDAGAAKTAASLTGIDHYIAHALPEDKVAYIEKQKREGHTVIMIGDGINDAPALAAANTGVAMGDCAEITGETADIVLPSGDGLAALLKTRVMGQRLMKKIDGNNKNIIIINSALIAAGLFGFISPSLAAVLHNSSTIAFAVRAMQPLLKKE</sequence>
<dbReference type="NCBIfam" id="TIGR01525">
    <property type="entry name" value="ATPase-IB_hvy"/>
    <property type="match status" value="1"/>
</dbReference>
<dbReference type="SFLD" id="SFLDF00027">
    <property type="entry name" value="p-type_atpase"/>
    <property type="match status" value="1"/>
</dbReference>
<evidence type="ECO:0000313" key="13">
    <source>
        <dbReference type="Proteomes" id="UP000016412"/>
    </source>
</evidence>
<evidence type="ECO:0000313" key="14">
    <source>
        <dbReference type="Proteomes" id="UP000016646"/>
    </source>
</evidence>
<keyword evidence="11" id="KW-0378">Hydrolase</keyword>
<dbReference type="InterPro" id="IPR051014">
    <property type="entry name" value="Cation_Transport_ATPase_IB"/>
</dbReference>
<dbReference type="InterPro" id="IPR001757">
    <property type="entry name" value="P_typ_ATPase"/>
</dbReference>
<evidence type="ECO:0000313" key="12">
    <source>
        <dbReference type="EMBL" id="ERK03486.1"/>
    </source>
</evidence>
<dbReference type="GO" id="GO:0016463">
    <property type="term" value="F:P-type zinc transporter activity"/>
    <property type="evidence" value="ECO:0007669"/>
    <property type="project" value="UniProtKB-EC"/>
</dbReference>
<dbReference type="Proteomes" id="UP000016412">
    <property type="component" value="Unassembled WGS sequence"/>
</dbReference>
<keyword evidence="5 9" id="KW-1133">Transmembrane helix</keyword>
<comment type="caution">
    <text evidence="9">Lacks conserved residue(s) required for the propagation of feature annotation.</text>
</comment>
<accession>U1FMV2</accession>
<dbReference type="Gene3D" id="3.40.1110.10">
    <property type="entry name" value="Calcium-transporting ATPase, cytoplasmic domain N"/>
    <property type="match status" value="1"/>
</dbReference>
<dbReference type="InterPro" id="IPR008250">
    <property type="entry name" value="ATPase_P-typ_transduc_dom_A_sf"/>
</dbReference>
<dbReference type="SUPFAM" id="SSF56784">
    <property type="entry name" value="HAD-like"/>
    <property type="match status" value="1"/>
</dbReference>
<dbReference type="EMBL" id="AUZJ01000033">
    <property type="protein sequence ID" value="ERF60791.1"/>
    <property type="molecule type" value="Genomic_DNA"/>
</dbReference>
<evidence type="ECO:0000256" key="5">
    <source>
        <dbReference type="ARBA" id="ARBA00022989"/>
    </source>
</evidence>
<gene>
    <name evidence="12" type="ORF">HMPREF0860_2521</name>
    <name evidence="11" type="ORF">HMPREF1325_0457</name>
</gene>
<evidence type="ECO:0000259" key="10">
    <source>
        <dbReference type="Pfam" id="PF00122"/>
    </source>
</evidence>
<evidence type="ECO:0000256" key="6">
    <source>
        <dbReference type="ARBA" id="ARBA00023136"/>
    </source>
</evidence>
<comment type="subcellular location">
    <subcellularLocation>
        <location evidence="9">Cell membrane</location>
    </subcellularLocation>
    <subcellularLocation>
        <location evidence="1">Membrane</location>
    </subcellularLocation>
</comment>
<keyword evidence="9" id="KW-0547">Nucleotide-binding</keyword>
<dbReference type="AlphaFoldDB" id="U1FMV2"/>
<dbReference type="NCBIfam" id="TIGR01494">
    <property type="entry name" value="ATPase_P-type"/>
    <property type="match status" value="1"/>
</dbReference>
<dbReference type="PANTHER" id="PTHR48085:SF5">
    <property type="entry name" value="CADMIUM_ZINC-TRANSPORTING ATPASE HMA4-RELATED"/>
    <property type="match status" value="1"/>
</dbReference>
<dbReference type="PATRIC" id="fig|1125725.3.peg.1218"/>
<feature type="transmembrane region" description="Helical" evidence="9">
    <location>
        <begin position="654"/>
        <end position="678"/>
    </location>
</feature>
<dbReference type="SFLD" id="SFLDG00002">
    <property type="entry name" value="C1.7:_P-type_atpase_like"/>
    <property type="match status" value="1"/>
</dbReference>
<keyword evidence="3 9" id="KW-0812">Transmembrane</keyword>
<dbReference type="InterPro" id="IPR023214">
    <property type="entry name" value="HAD_sf"/>
</dbReference>
<feature type="domain" description="P-type ATPase A" evidence="10">
    <location>
        <begin position="198"/>
        <end position="295"/>
    </location>
</feature>
<dbReference type="GO" id="GO:0005524">
    <property type="term" value="F:ATP binding"/>
    <property type="evidence" value="ECO:0007669"/>
    <property type="project" value="UniProtKB-UniRule"/>
</dbReference>
<reference evidence="13 14" key="1">
    <citation type="submission" date="2013-08" db="EMBL/GenBank/DDBJ databases">
        <authorList>
            <person name="Durkin A.S."/>
            <person name="Haft D.R."/>
            <person name="McCorrison J."/>
            <person name="Torralba M."/>
            <person name="Gillis M."/>
            <person name="Haft D.H."/>
            <person name="Methe B."/>
            <person name="Sutton G."/>
            <person name="Nelson K.E."/>
        </authorList>
    </citation>
    <scope>NUCLEOTIDE SEQUENCE [LARGE SCALE GENOMIC DNA]</scope>
    <source>
        <strain evidence="12 14">ATCC 35536</strain>
        <strain evidence="11 13">VPI DR56BR1116</strain>
    </source>
</reference>
<proteinExistence type="inferred from homology"/>
<dbReference type="Pfam" id="PF00702">
    <property type="entry name" value="Hydrolase"/>
    <property type="match status" value="1"/>
</dbReference>
<dbReference type="InterPro" id="IPR044492">
    <property type="entry name" value="P_typ_ATPase_HD_dom"/>
</dbReference>
<organism evidence="11 13">
    <name type="scientific">Treponema socranskii subsp. socranskii VPI DR56BR1116 = ATCC 35536</name>
    <dbReference type="NCBI Taxonomy" id="1125725"/>
    <lineage>
        <taxon>Bacteria</taxon>
        <taxon>Pseudomonadati</taxon>
        <taxon>Spirochaetota</taxon>
        <taxon>Spirochaetia</taxon>
        <taxon>Spirochaetales</taxon>
        <taxon>Treponemataceae</taxon>
        <taxon>Treponema</taxon>
    </lineage>
</organism>
<dbReference type="InterPro" id="IPR059000">
    <property type="entry name" value="ATPase_P-type_domA"/>
</dbReference>
<dbReference type="GO" id="GO:0005886">
    <property type="term" value="C:plasma membrane"/>
    <property type="evidence" value="ECO:0007669"/>
    <property type="project" value="UniProtKB-SubCell"/>
</dbReference>
<dbReference type="SFLD" id="SFLDS00003">
    <property type="entry name" value="Haloacid_Dehalogenase"/>
    <property type="match status" value="1"/>
</dbReference>
<dbReference type="SUPFAM" id="SSF81653">
    <property type="entry name" value="Calcium ATPase, transduction domain A"/>
    <property type="match status" value="1"/>
</dbReference>
<keyword evidence="14" id="KW-1185">Reference proteome</keyword>
<dbReference type="Gene3D" id="2.70.150.10">
    <property type="entry name" value="Calcium-transporting ATPase, cytoplasmic transduction domain A"/>
    <property type="match status" value="1"/>
</dbReference>
<evidence type="ECO:0000256" key="4">
    <source>
        <dbReference type="ARBA" id="ARBA00022967"/>
    </source>
</evidence>
<comment type="catalytic activity">
    <reaction evidence="8">
        <text>Zn(2+)(in) + ATP + H2O = Zn(2+)(out) + ADP + phosphate + H(+)</text>
        <dbReference type="Rhea" id="RHEA:20621"/>
        <dbReference type="ChEBI" id="CHEBI:15377"/>
        <dbReference type="ChEBI" id="CHEBI:15378"/>
        <dbReference type="ChEBI" id="CHEBI:29105"/>
        <dbReference type="ChEBI" id="CHEBI:30616"/>
        <dbReference type="ChEBI" id="CHEBI:43474"/>
        <dbReference type="ChEBI" id="CHEBI:456216"/>
        <dbReference type="EC" id="7.2.2.12"/>
    </reaction>
</comment>
<dbReference type="STRING" id="1125725.HMPREF1325_0457"/>
<evidence type="ECO:0000256" key="1">
    <source>
        <dbReference type="ARBA" id="ARBA00004370"/>
    </source>
</evidence>
<evidence type="ECO:0000256" key="7">
    <source>
        <dbReference type="ARBA" id="ARBA00039097"/>
    </source>
</evidence>
<dbReference type="GO" id="GO:0046872">
    <property type="term" value="F:metal ion binding"/>
    <property type="evidence" value="ECO:0007669"/>
    <property type="project" value="UniProtKB-KW"/>
</dbReference>
<dbReference type="Proteomes" id="UP000016646">
    <property type="component" value="Unassembled WGS sequence"/>
</dbReference>
<evidence type="ECO:0000256" key="8">
    <source>
        <dbReference type="ARBA" id="ARBA00047308"/>
    </source>
</evidence>
<keyword evidence="9" id="KW-1003">Cell membrane</keyword>
<comment type="caution">
    <text evidence="11">The sequence shown here is derived from an EMBL/GenBank/DDBJ whole genome shotgun (WGS) entry which is preliminary data.</text>
</comment>
<evidence type="ECO:0000256" key="3">
    <source>
        <dbReference type="ARBA" id="ARBA00022692"/>
    </source>
</evidence>
<evidence type="ECO:0000256" key="9">
    <source>
        <dbReference type="RuleBase" id="RU362081"/>
    </source>
</evidence>
<comment type="similarity">
    <text evidence="2 9">Belongs to the cation transport ATPase (P-type) (TC 3.A.3) family. Type IB subfamily.</text>
</comment>
<dbReference type="PROSITE" id="PS00154">
    <property type="entry name" value="ATPASE_E1_E2"/>
    <property type="match status" value="1"/>
</dbReference>
<dbReference type="InterPro" id="IPR023299">
    <property type="entry name" value="ATPase_P-typ_cyto_dom_N"/>
</dbReference>
<dbReference type="GO" id="GO:0015086">
    <property type="term" value="F:cadmium ion transmembrane transporter activity"/>
    <property type="evidence" value="ECO:0007669"/>
    <property type="project" value="TreeGrafter"/>
</dbReference>
<keyword evidence="9" id="KW-0067">ATP-binding</keyword>
<keyword evidence="4" id="KW-1278">Translocase</keyword>
<dbReference type="Pfam" id="PF19991">
    <property type="entry name" value="HMA_2"/>
    <property type="match status" value="1"/>
</dbReference>
<dbReference type="EMBL" id="AVQI01000032">
    <property type="protein sequence ID" value="ERK03486.1"/>
    <property type="molecule type" value="Genomic_DNA"/>
</dbReference>
<dbReference type="RefSeq" id="WP_021330245.1">
    <property type="nucleotide sequence ID" value="NZ_AUZJ01000033.1"/>
</dbReference>